<keyword evidence="3 5" id="KW-0808">Transferase</keyword>
<evidence type="ECO:0000313" key="5">
    <source>
        <dbReference type="EMBL" id="VTM55275.1"/>
    </source>
</evidence>
<dbReference type="InterPro" id="IPR015421">
    <property type="entry name" value="PyrdxlP-dep_Trfase_major"/>
</dbReference>
<dbReference type="Proteomes" id="UP000507695">
    <property type="component" value="Unassembled WGS sequence"/>
</dbReference>
<proteinExistence type="predicted"/>
<dbReference type="PANTHER" id="PTHR42832">
    <property type="entry name" value="AMINO ACID AMINOTRANSFERASE"/>
    <property type="match status" value="1"/>
</dbReference>
<evidence type="ECO:0000256" key="2">
    <source>
        <dbReference type="ARBA" id="ARBA00022576"/>
    </source>
</evidence>
<dbReference type="GO" id="GO:0030170">
    <property type="term" value="F:pyridoxal phosphate binding"/>
    <property type="evidence" value="ECO:0007669"/>
    <property type="project" value="InterPro"/>
</dbReference>
<keyword evidence="2 5" id="KW-0032">Aminotransferase</keyword>
<dbReference type="EMBL" id="CABDVL010000003">
    <property type="protein sequence ID" value="VTM55275.1"/>
    <property type="molecule type" value="Genomic_DNA"/>
</dbReference>
<accession>A0A4P0Y6H8</accession>
<dbReference type="InterPro" id="IPR015424">
    <property type="entry name" value="PyrdxlP-dep_Trfase"/>
</dbReference>
<comment type="cofactor">
    <cofactor evidence="1">
        <name>pyridoxal 5'-phosphate</name>
        <dbReference type="ChEBI" id="CHEBI:597326"/>
    </cofactor>
</comment>
<dbReference type="PANTHER" id="PTHR42832:SF3">
    <property type="entry name" value="L-GLUTAMINE--4-(METHYLSULFANYL)-2-OXOBUTANOATE AMINOTRANSFERASE"/>
    <property type="match status" value="1"/>
</dbReference>
<dbReference type="InterPro" id="IPR050881">
    <property type="entry name" value="LL-DAP_aminotransferase"/>
</dbReference>
<dbReference type="EC" id="2.6.1.83" evidence="5"/>
<name>A0A4P0Y6H8_KLEPN</name>
<dbReference type="GO" id="GO:0010285">
    <property type="term" value="F:L,L-diaminopimelate aminotransferase activity"/>
    <property type="evidence" value="ECO:0007669"/>
    <property type="project" value="UniProtKB-EC"/>
</dbReference>
<organism evidence="5">
    <name type="scientific">Klebsiella pneumoniae</name>
    <dbReference type="NCBI Taxonomy" id="573"/>
    <lineage>
        <taxon>Bacteria</taxon>
        <taxon>Pseudomonadati</taxon>
        <taxon>Pseudomonadota</taxon>
        <taxon>Gammaproteobacteria</taxon>
        <taxon>Enterobacterales</taxon>
        <taxon>Enterobacteriaceae</taxon>
        <taxon>Klebsiella/Raoultella group</taxon>
        <taxon>Klebsiella</taxon>
        <taxon>Klebsiella pneumoniae complex</taxon>
    </lineage>
</organism>
<gene>
    <name evidence="5" type="primary">dapL_1</name>
    <name evidence="5" type="ORF">NCTC9183_03448</name>
</gene>
<dbReference type="Pfam" id="PF00155">
    <property type="entry name" value="Aminotran_1_2"/>
    <property type="match status" value="1"/>
</dbReference>
<dbReference type="Gene3D" id="3.90.1150.10">
    <property type="entry name" value="Aspartate Aminotransferase, domain 1"/>
    <property type="match status" value="1"/>
</dbReference>
<evidence type="ECO:0000259" key="4">
    <source>
        <dbReference type="Pfam" id="PF00155"/>
    </source>
</evidence>
<dbReference type="InterPro" id="IPR015422">
    <property type="entry name" value="PyrdxlP-dep_Trfase_small"/>
</dbReference>
<dbReference type="InterPro" id="IPR004839">
    <property type="entry name" value="Aminotransferase_I/II_large"/>
</dbReference>
<evidence type="ECO:0000256" key="1">
    <source>
        <dbReference type="ARBA" id="ARBA00001933"/>
    </source>
</evidence>
<sequence length="198" mass="20966">MDALEENLFSLLEKLAAEVNTEALPLIDLSSGSPDQPTPPEVIDSLQSAIHRREKPWLPVVLGANHRSARRSPGSIARQYDVELDPHSEIAVFQGSHIGIGGIPRALLSPRAIPHLHRSLLSDLPLGGAAVPGGVLWPAAQAENHFLPDFNDLPREVADKAGLVVLNYPHNPTGALATPGAVRQRAAVCSSSPGADPP</sequence>
<protein>
    <submittedName>
        <fullName evidence="5">Putative aminotransferase</fullName>
        <ecNumber evidence="5">2.6.1.83</ecNumber>
    </submittedName>
</protein>
<dbReference type="Gene3D" id="3.40.640.10">
    <property type="entry name" value="Type I PLP-dependent aspartate aminotransferase-like (Major domain)"/>
    <property type="match status" value="1"/>
</dbReference>
<evidence type="ECO:0000256" key="3">
    <source>
        <dbReference type="ARBA" id="ARBA00022679"/>
    </source>
</evidence>
<feature type="domain" description="Aminotransferase class I/classII large" evidence="4">
    <location>
        <begin position="26"/>
        <end position="189"/>
    </location>
</feature>
<dbReference type="AlphaFoldDB" id="A0A4P0Y6H8"/>
<reference evidence="5" key="1">
    <citation type="submission" date="2019-04" db="EMBL/GenBank/DDBJ databases">
        <authorList>
            <consortium name="Pathogen Informatics"/>
        </authorList>
    </citation>
    <scope>NUCLEOTIDE SEQUENCE</scope>
    <source>
        <strain evidence="5">NCTC9183</strain>
    </source>
</reference>
<dbReference type="SUPFAM" id="SSF53383">
    <property type="entry name" value="PLP-dependent transferases"/>
    <property type="match status" value="1"/>
</dbReference>